<feature type="region of interest" description="Disordered" evidence="1">
    <location>
        <begin position="616"/>
        <end position="681"/>
    </location>
</feature>
<comment type="caution">
    <text evidence="2">The sequence shown here is derived from an EMBL/GenBank/DDBJ whole genome shotgun (WGS) entry which is preliminary data.</text>
</comment>
<reference evidence="2 3" key="1">
    <citation type="submission" date="2017-04" db="EMBL/GenBank/DDBJ databases">
        <title>Draft genome sequence of Marssonina coronaria NL1: causal agent of apple blotch.</title>
        <authorList>
            <person name="Cheng Q."/>
        </authorList>
    </citation>
    <scope>NUCLEOTIDE SEQUENCE [LARGE SCALE GENOMIC DNA]</scope>
    <source>
        <strain evidence="2 3">NL1</strain>
    </source>
</reference>
<evidence type="ECO:0000313" key="3">
    <source>
        <dbReference type="Proteomes" id="UP000242519"/>
    </source>
</evidence>
<feature type="compositionally biased region" description="Basic and acidic residues" evidence="1">
    <location>
        <begin position="561"/>
        <end position="581"/>
    </location>
</feature>
<feature type="region of interest" description="Disordered" evidence="1">
    <location>
        <begin position="143"/>
        <end position="210"/>
    </location>
</feature>
<dbReference type="OrthoDB" id="3439676at2759"/>
<organism evidence="2 3">
    <name type="scientific">Diplocarpon coronariae</name>
    <dbReference type="NCBI Taxonomy" id="2795749"/>
    <lineage>
        <taxon>Eukaryota</taxon>
        <taxon>Fungi</taxon>
        <taxon>Dikarya</taxon>
        <taxon>Ascomycota</taxon>
        <taxon>Pezizomycotina</taxon>
        <taxon>Leotiomycetes</taxon>
        <taxon>Helotiales</taxon>
        <taxon>Drepanopezizaceae</taxon>
        <taxon>Diplocarpon</taxon>
    </lineage>
</organism>
<feature type="region of interest" description="Disordered" evidence="1">
    <location>
        <begin position="501"/>
        <end position="581"/>
    </location>
</feature>
<dbReference type="EMBL" id="MZNU01000404">
    <property type="protein sequence ID" value="OWO98235.1"/>
    <property type="molecule type" value="Genomic_DNA"/>
</dbReference>
<feature type="region of interest" description="Disordered" evidence="1">
    <location>
        <begin position="22"/>
        <end position="41"/>
    </location>
</feature>
<dbReference type="Proteomes" id="UP000242519">
    <property type="component" value="Unassembled WGS sequence"/>
</dbReference>
<evidence type="ECO:0000313" key="2">
    <source>
        <dbReference type="EMBL" id="OWO98235.1"/>
    </source>
</evidence>
<feature type="region of interest" description="Disordered" evidence="1">
    <location>
        <begin position="302"/>
        <end position="323"/>
    </location>
</feature>
<dbReference type="AlphaFoldDB" id="A0A218YV42"/>
<evidence type="ECO:0000256" key="1">
    <source>
        <dbReference type="SAM" id="MobiDB-lite"/>
    </source>
</evidence>
<feature type="compositionally biased region" description="Basic and acidic residues" evidence="1">
    <location>
        <begin position="617"/>
        <end position="637"/>
    </location>
</feature>
<feature type="compositionally biased region" description="Polar residues" evidence="1">
    <location>
        <begin position="143"/>
        <end position="152"/>
    </location>
</feature>
<gene>
    <name evidence="2" type="ORF">B2J93_8155</name>
</gene>
<protein>
    <submittedName>
        <fullName evidence="2">Uncharacterized protein</fullName>
    </submittedName>
</protein>
<feature type="compositionally biased region" description="Basic and acidic residues" evidence="1">
    <location>
        <begin position="531"/>
        <end position="546"/>
    </location>
</feature>
<sequence length="751" mass="85036">MSRPGDVVLTRVPLVRGLRGVVQAQKKHRENADRTRTGSPLNAVADRSLGRAQHPLNKAHICDGQEEGMDVEDPAMQDDRYISASPIPRVISNISSAYFTTLERPPPRDVYNIEVSPHIGEGEDEIPANRAMKRAQMAVKANESTFAPVTNTEDGEDFTLPLKRIRGRPRKDQLKDATSAPVSPIPAGRGGRPRKKQPEDAPVASSSLSLAGLTTAQEKLSPREDISKAGVQVPTAGETLPAAAGEQDIPQECILADEDYSRFTDILMNPSPIKPIQPVIKVTASGSHGYSRVDTRHEIQEVDEDISDESEHESSQDEREDLERDEIEFKELLVKEEVLAKMVEIANRAGCRLETRSGQYVQIVAPKILSNNGKRIIRRIDKLLEGYRSLRELSGSEDIKAKSEAEKSIQRLTLEVQTEAESILETRLGNPKRGIEFFDGVKTRKMLNDLYYVIIRRLVGLIHLAADIYPLARSIESSGLQRILTLVEILEDLASTALIQPKEFQPEQPSKSATHQIIRPTRHLMPHIRKIHESLTSERLGRERAARASGYENRSSQRKARRDDDARRKNSERDARRKESKEIRRLQREILERRKAEPVWGLMIVNDIVRKSVKATSRNEIRRQRPHSSHRDEERNPPKSIGDFDETQDDDDPFAEDDDEEYDRVSVFGKNNKNDRSRPLSAKEKAIFVECMMKERGEDRYEKAAEALERSMEDIFSFAQDLQEAMDRKHAEGEFNRASDGWTYDIWATPA</sequence>
<name>A0A218YV42_9HELO</name>
<feature type="compositionally biased region" description="Acidic residues" evidence="1">
    <location>
        <begin position="302"/>
        <end position="311"/>
    </location>
</feature>
<proteinExistence type="predicted"/>
<dbReference type="InParanoid" id="A0A218YV42"/>
<feature type="compositionally biased region" description="Basic and acidic residues" evidence="1">
    <location>
        <begin position="672"/>
        <end position="681"/>
    </location>
</feature>
<feature type="compositionally biased region" description="Basic residues" evidence="1">
    <location>
        <begin position="520"/>
        <end position="530"/>
    </location>
</feature>
<feature type="compositionally biased region" description="Acidic residues" evidence="1">
    <location>
        <begin position="643"/>
        <end position="662"/>
    </location>
</feature>
<keyword evidence="3" id="KW-1185">Reference proteome</keyword>
<accession>A0A218YV42</accession>